<gene>
    <name evidence="5" type="ORF">A2U01_0003918</name>
</gene>
<proteinExistence type="predicted"/>
<dbReference type="Pfam" id="PF14392">
    <property type="entry name" value="zf-CCHC_4"/>
    <property type="match status" value="1"/>
</dbReference>
<dbReference type="Pfam" id="PF03372">
    <property type="entry name" value="Exo_endo_phos"/>
    <property type="match status" value="1"/>
</dbReference>
<feature type="non-terminal residue" evidence="5">
    <location>
        <position position="646"/>
    </location>
</feature>
<accession>A0A392M7H8</accession>
<dbReference type="SUPFAM" id="SSF56219">
    <property type="entry name" value="DNase I-like"/>
    <property type="match status" value="1"/>
</dbReference>
<protein>
    <submittedName>
        <fullName evidence="5">Endonuclease/exonuclease/phosphatase family protein</fullName>
    </submittedName>
</protein>
<evidence type="ECO:0000256" key="1">
    <source>
        <dbReference type="SAM" id="MobiDB-lite"/>
    </source>
</evidence>
<dbReference type="Gene3D" id="3.60.10.10">
    <property type="entry name" value="Endonuclease/exonuclease/phosphatase"/>
    <property type="match status" value="1"/>
</dbReference>
<dbReference type="PANTHER" id="PTHR31286:SF153">
    <property type="entry name" value="DUF4283 DOMAIN PROTEIN"/>
    <property type="match status" value="1"/>
</dbReference>
<dbReference type="GO" id="GO:0004519">
    <property type="term" value="F:endonuclease activity"/>
    <property type="evidence" value="ECO:0007669"/>
    <property type="project" value="UniProtKB-KW"/>
</dbReference>
<evidence type="ECO:0000259" key="4">
    <source>
        <dbReference type="Pfam" id="PF14392"/>
    </source>
</evidence>
<dbReference type="EMBL" id="LXQA010004657">
    <property type="protein sequence ID" value="MCH83103.1"/>
    <property type="molecule type" value="Genomic_DNA"/>
</dbReference>
<dbReference type="InterPro" id="IPR040256">
    <property type="entry name" value="At4g02000-like"/>
</dbReference>
<dbReference type="Proteomes" id="UP000265520">
    <property type="component" value="Unassembled WGS sequence"/>
</dbReference>
<keyword evidence="5" id="KW-0255">Endonuclease</keyword>
<dbReference type="InterPro" id="IPR036691">
    <property type="entry name" value="Endo/exonu/phosph_ase_sf"/>
</dbReference>
<sequence>METIDRLTLEDDDDEVEVEIEATPERELEINPALCLVGRFLTNRPIRLQWMKVAMGGVWSPVRGVTIKQAETGLFVFQFHHHLDLKKVLKGGPWFYNKHMLILGSMAETNVASQVPLYTVPFWVQVHNIPVGSMSEKNGKQIAASLGEFLEYDEKNNSNFWRKYMRIRVMLDVRRPLRQTRRLKKQDGESQEVQLKYERLGMFCYYCGLMGHTDDSCDLLFSMEEDDGVRKWGPTVRAEAKRGVADDGGRWLREEGQIWKTPNQGEKGEPSKSLKEHSLGGMNEETKRLEERKDLMAELMRNPSKLFPKNHNLQFKNIMKDGEANNEGGAIGKGMKEGNDDDTDEEIIVEDKKRKLFNENSSCLVSNRGDGERMMVDSIGHVDTPNATRLPGEMSLLSWNCRGLGNPSAVPTIRDLVRKHRPDVIFLCETLVHANKIEDIRVRLGYDGAFAVDKIGRSGGLACLWKHPFEGYLINYSTNFINIEIRNQHFPPWRFTGFYGIPDGERRRESWDLLRTLSQDNSLPWCVMGDFNDILSNEDKRGRVDHPSWRIRGFREAVQDSGLIDIPLQGYSYTWLRSRGEHDVVEERLDRAMATQSWLDLFPNSQLLNTVADRSDHSPIILKLLEQENNGYRRPFRFENAWLEEE</sequence>
<dbReference type="Pfam" id="PF14111">
    <property type="entry name" value="DUF4283"/>
    <property type="match status" value="1"/>
</dbReference>
<dbReference type="InterPro" id="IPR025558">
    <property type="entry name" value="DUF4283"/>
</dbReference>
<organism evidence="5 6">
    <name type="scientific">Trifolium medium</name>
    <dbReference type="NCBI Taxonomy" id="97028"/>
    <lineage>
        <taxon>Eukaryota</taxon>
        <taxon>Viridiplantae</taxon>
        <taxon>Streptophyta</taxon>
        <taxon>Embryophyta</taxon>
        <taxon>Tracheophyta</taxon>
        <taxon>Spermatophyta</taxon>
        <taxon>Magnoliopsida</taxon>
        <taxon>eudicotyledons</taxon>
        <taxon>Gunneridae</taxon>
        <taxon>Pentapetalae</taxon>
        <taxon>rosids</taxon>
        <taxon>fabids</taxon>
        <taxon>Fabales</taxon>
        <taxon>Fabaceae</taxon>
        <taxon>Papilionoideae</taxon>
        <taxon>50 kb inversion clade</taxon>
        <taxon>NPAAA clade</taxon>
        <taxon>Hologalegina</taxon>
        <taxon>IRL clade</taxon>
        <taxon>Trifolieae</taxon>
        <taxon>Trifolium</taxon>
    </lineage>
</organism>
<dbReference type="PANTHER" id="PTHR31286">
    <property type="entry name" value="GLYCINE-RICH CELL WALL STRUCTURAL PROTEIN 1.8-LIKE"/>
    <property type="match status" value="1"/>
</dbReference>
<keyword evidence="6" id="KW-1185">Reference proteome</keyword>
<evidence type="ECO:0000259" key="3">
    <source>
        <dbReference type="Pfam" id="PF14111"/>
    </source>
</evidence>
<name>A0A392M7H8_9FABA</name>
<evidence type="ECO:0000259" key="2">
    <source>
        <dbReference type="Pfam" id="PF03372"/>
    </source>
</evidence>
<comment type="caution">
    <text evidence="5">The sequence shown here is derived from an EMBL/GenBank/DDBJ whole genome shotgun (WGS) entry which is preliminary data.</text>
</comment>
<evidence type="ECO:0000313" key="6">
    <source>
        <dbReference type="Proteomes" id="UP000265520"/>
    </source>
</evidence>
<keyword evidence="5" id="KW-0378">Hydrolase</keyword>
<feature type="domain" description="Zinc knuckle CX2CX4HX4C" evidence="4">
    <location>
        <begin position="171"/>
        <end position="218"/>
    </location>
</feature>
<feature type="compositionally biased region" description="Basic and acidic residues" evidence="1">
    <location>
        <begin position="266"/>
        <end position="285"/>
    </location>
</feature>
<dbReference type="AlphaFoldDB" id="A0A392M7H8"/>
<dbReference type="InterPro" id="IPR025836">
    <property type="entry name" value="Zn_knuckle_CX2CX4HX4C"/>
</dbReference>
<reference evidence="5 6" key="1">
    <citation type="journal article" date="2018" name="Front. Plant Sci.">
        <title>Red Clover (Trifolium pratense) and Zigzag Clover (T. medium) - A Picture of Genomic Similarities and Differences.</title>
        <authorList>
            <person name="Dluhosova J."/>
            <person name="Istvanek J."/>
            <person name="Nedelnik J."/>
            <person name="Repkova J."/>
        </authorList>
    </citation>
    <scope>NUCLEOTIDE SEQUENCE [LARGE SCALE GENOMIC DNA]</scope>
    <source>
        <strain evidence="6">cv. 10/8</strain>
        <tissue evidence="5">Leaf</tissue>
    </source>
</reference>
<feature type="domain" description="DUF4283" evidence="3">
    <location>
        <begin position="34"/>
        <end position="104"/>
    </location>
</feature>
<dbReference type="GO" id="GO:0004527">
    <property type="term" value="F:exonuclease activity"/>
    <property type="evidence" value="ECO:0007669"/>
    <property type="project" value="UniProtKB-KW"/>
</dbReference>
<keyword evidence="5" id="KW-0540">Nuclease</keyword>
<feature type="region of interest" description="Disordered" evidence="1">
    <location>
        <begin position="260"/>
        <end position="285"/>
    </location>
</feature>
<keyword evidence="5" id="KW-0269">Exonuclease</keyword>
<dbReference type="InterPro" id="IPR005135">
    <property type="entry name" value="Endo/exonuclease/phosphatase"/>
</dbReference>
<evidence type="ECO:0000313" key="5">
    <source>
        <dbReference type="EMBL" id="MCH83103.1"/>
    </source>
</evidence>
<feature type="domain" description="Endonuclease/exonuclease/phosphatase" evidence="2">
    <location>
        <begin position="397"/>
        <end position="617"/>
    </location>
</feature>